<gene>
    <name evidence="1" type="ORF">K443DRAFT_442058</name>
</gene>
<evidence type="ECO:0000313" key="1">
    <source>
        <dbReference type="EMBL" id="KIK03974.1"/>
    </source>
</evidence>
<reference evidence="2" key="2">
    <citation type="submission" date="2015-01" db="EMBL/GenBank/DDBJ databases">
        <title>Evolutionary Origins and Diversification of the Mycorrhizal Mutualists.</title>
        <authorList>
            <consortium name="DOE Joint Genome Institute"/>
            <consortium name="Mycorrhizal Genomics Consortium"/>
            <person name="Kohler A."/>
            <person name="Kuo A."/>
            <person name="Nagy L.G."/>
            <person name="Floudas D."/>
            <person name="Copeland A."/>
            <person name="Barry K.W."/>
            <person name="Cichocki N."/>
            <person name="Veneault-Fourrey C."/>
            <person name="LaButti K."/>
            <person name="Lindquist E.A."/>
            <person name="Lipzen A."/>
            <person name="Lundell T."/>
            <person name="Morin E."/>
            <person name="Murat C."/>
            <person name="Riley R."/>
            <person name="Ohm R."/>
            <person name="Sun H."/>
            <person name="Tunlid A."/>
            <person name="Henrissat B."/>
            <person name="Grigoriev I.V."/>
            <person name="Hibbett D.S."/>
            <person name="Martin F."/>
        </authorList>
    </citation>
    <scope>NUCLEOTIDE SEQUENCE [LARGE SCALE GENOMIC DNA]</scope>
    <source>
        <strain evidence="2">LaAM-08-1</strain>
    </source>
</reference>
<sequence>MERFPPSSCRTRPHQGCRRKRRCVMSALSPCRLMFYYALSSEPFHGYPKIVHLIDNTKTSFCVCVIDKNEVLLIHGYSMRASENLPIR</sequence>
<dbReference type="AlphaFoldDB" id="A0A0C9XQQ3"/>
<name>A0A0C9XQQ3_9AGAR</name>
<organism evidence="1 2">
    <name type="scientific">Laccaria amethystina LaAM-08-1</name>
    <dbReference type="NCBI Taxonomy" id="1095629"/>
    <lineage>
        <taxon>Eukaryota</taxon>
        <taxon>Fungi</taxon>
        <taxon>Dikarya</taxon>
        <taxon>Basidiomycota</taxon>
        <taxon>Agaricomycotina</taxon>
        <taxon>Agaricomycetes</taxon>
        <taxon>Agaricomycetidae</taxon>
        <taxon>Agaricales</taxon>
        <taxon>Agaricineae</taxon>
        <taxon>Hydnangiaceae</taxon>
        <taxon>Laccaria</taxon>
    </lineage>
</organism>
<keyword evidence="2" id="KW-1185">Reference proteome</keyword>
<protein>
    <submittedName>
        <fullName evidence="1">Uncharacterized protein</fullName>
    </submittedName>
</protein>
<dbReference type="HOGENOM" id="CLU_2469456_0_0_1"/>
<accession>A0A0C9XQQ3</accession>
<dbReference type="EMBL" id="KN838574">
    <property type="protein sequence ID" value="KIK03974.1"/>
    <property type="molecule type" value="Genomic_DNA"/>
</dbReference>
<proteinExistence type="predicted"/>
<dbReference type="Proteomes" id="UP000054477">
    <property type="component" value="Unassembled WGS sequence"/>
</dbReference>
<evidence type="ECO:0000313" key="2">
    <source>
        <dbReference type="Proteomes" id="UP000054477"/>
    </source>
</evidence>
<reference evidence="1 2" key="1">
    <citation type="submission" date="2014-04" db="EMBL/GenBank/DDBJ databases">
        <authorList>
            <consortium name="DOE Joint Genome Institute"/>
            <person name="Kuo A."/>
            <person name="Kohler A."/>
            <person name="Nagy L.G."/>
            <person name="Floudas D."/>
            <person name="Copeland A."/>
            <person name="Barry K.W."/>
            <person name="Cichocki N."/>
            <person name="Veneault-Fourrey C."/>
            <person name="LaButti K."/>
            <person name="Lindquist E.A."/>
            <person name="Lipzen A."/>
            <person name="Lundell T."/>
            <person name="Morin E."/>
            <person name="Murat C."/>
            <person name="Sun H."/>
            <person name="Tunlid A."/>
            <person name="Henrissat B."/>
            <person name="Grigoriev I.V."/>
            <person name="Hibbett D.S."/>
            <person name="Martin F."/>
            <person name="Nordberg H.P."/>
            <person name="Cantor M.N."/>
            <person name="Hua S.X."/>
        </authorList>
    </citation>
    <scope>NUCLEOTIDE SEQUENCE [LARGE SCALE GENOMIC DNA]</scope>
    <source>
        <strain evidence="1 2">LaAM-08-1</strain>
    </source>
</reference>